<dbReference type="InterPro" id="IPR036241">
    <property type="entry name" value="NSFL1C_SEP_dom_sf"/>
</dbReference>
<evidence type="ECO:0000256" key="4">
    <source>
        <dbReference type="ARBA" id="ARBA00023212"/>
    </source>
</evidence>
<name>A0A2G8KU47_STIJA</name>
<dbReference type="PROSITE" id="PS51399">
    <property type="entry name" value="SEP"/>
    <property type="match status" value="1"/>
</dbReference>
<comment type="caution">
    <text evidence="14">The sequence shown here is derived from an EMBL/GenBank/DDBJ whole genome shotgun (WGS) entry which is preliminary data.</text>
</comment>
<keyword evidence="4" id="KW-0206">Cytoskeleton</keyword>
<evidence type="ECO:0000256" key="3">
    <source>
        <dbReference type="ARBA" id="ARBA00023054"/>
    </source>
</evidence>
<dbReference type="Pfam" id="PF00789">
    <property type="entry name" value="UBX"/>
    <property type="match status" value="1"/>
</dbReference>
<sequence>MSGPNANLKKGKRTPLPGLGKRQAPFRNSSSLSITDKILDDVLRSPSQQSSKSDSSVLRGRPHLPKLDGQRQDAASAPSDFDLMNGMMNKIAKLELQVQLYAKEVIEKDKKIGILQEKVKLKEKYSSMGHQENNAQKLKELETKCVELQNQIKEMEDFLADYGMVFVGSSHSQVAGVYEELADVRENVWRPDLSIAGSTNFHVDFDKIVKNVRELNVLGGEGEKKVQHTVKGAKLTTKESIPLTIYANGIFMFNGPFRSFENQETQQCVQDLMDGFFPSELQKKYPDGVPIELNDQRDTLFEDSRSREHFPGIGQLLGGENTPSRIVPSNLDKTTNTDVTNEGKGMKTFHQTSRPPGIQMSMEQFLNKLPPSVLKDGKVIDIRSSVASNLMDKAQHTSVTETPVVANTKCQINQDGRASSDQSMIATLRVKSETGDQTFIIKMKYEDTIQDLRDQLDRIRSASAPAYELVTSFPYQVYQNLDMTLDECGLTPNATLHMNTK</sequence>
<dbReference type="OrthoDB" id="25887at2759"/>
<evidence type="ECO:0000256" key="5">
    <source>
        <dbReference type="ARBA" id="ARBA00059434"/>
    </source>
</evidence>
<keyword evidence="15" id="KW-1185">Reference proteome</keyword>
<feature type="region of interest" description="Disordered" evidence="11">
    <location>
        <begin position="311"/>
        <end position="355"/>
    </location>
</feature>
<evidence type="ECO:0000259" key="12">
    <source>
        <dbReference type="PROSITE" id="PS50053"/>
    </source>
</evidence>
<dbReference type="GO" id="GO:0005856">
    <property type="term" value="C:cytoskeleton"/>
    <property type="evidence" value="ECO:0007669"/>
    <property type="project" value="UniProtKB-SubCell"/>
</dbReference>
<dbReference type="Pfam" id="PF08059">
    <property type="entry name" value="SEP"/>
    <property type="match status" value="1"/>
</dbReference>
<feature type="region of interest" description="Disordered" evidence="11">
    <location>
        <begin position="1"/>
        <end position="80"/>
    </location>
</feature>
<dbReference type="EMBL" id="MRZV01000368">
    <property type="protein sequence ID" value="PIK51517.1"/>
    <property type="molecule type" value="Genomic_DNA"/>
</dbReference>
<feature type="domain" description="SEP" evidence="13">
    <location>
        <begin position="238"/>
        <end position="302"/>
    </location>
</feature>
<dbReference type="PROSITE" id="PS50053">
    <property type="entry name" value="UBIQUITIN_2"/>
    <property type="match status" value="1"/>
</dbReference>
<dbReference type="InterPro" id="IPR012989">
    <property type="entry name" value="SEP_domain"/>
</dbReference>
<dbReference type="FunFam" id="3.30.420.210:FF:000003">
    <property type="entry name" value="UBX domain protein 11"/>
    <property type="match status" value="1"/>
</dbReference>
<dbReference type="GO" id="GO:0043130">
    <property type="term" value="F:ubiquitin binding"/>
    <property type="evidence" value="ECO:0007669"/>
    <property type="project" value="TreeGrafter"/>
</dbReference>
<comment type="subcellular location">
    <subcellularLocation>
        <location evidence="1">Cytoplasm</location>
        <location evidence="1">Cytoskeleton</location>
    </subcellularLocation>
</comment>
<feature type="coiled-coil region" evidence="10">
    <location>
        <begin position="131"/>
        <end position="158"/>
    </location>
</feature>
<dbReference type="STRING" id="307972.A0A2G8KU47"/>
<evidence type="ECO:0000256" key="6">
    <source>
        <dbReference type="ARBA" id="ARBA00062345"/>
    </source>
</evidence>
<keyword evidence="2" id="KW-0963">Cytoplasm</keyword>
<evidence type="ECO:0000256" key="7">
    <source>
        <dbReference type="ARBA" id="ARBA00073759"/>
    </source>
</evidence>
<feature type="compositionally biased region" description="Low complexity" evidence="11">
    <location>
        <begin position="45"/>
        <end position="56"/>
    </location>
</feature>
<proteinExistence type="predicted"/>
<dbReference type="PANTHER" id="PTHR23333:SF4">
    <property type="entry name" value="UBX DOMAIN-CONTAINING PROTEIN 11"/>
    <property type="match status" value="1"/>
</dbReference>
<feature type="compositionally biased region" description="Polar residues" evidence="11">
    <location>
        <begin position="331"/>
        <end position="340"/>
    </location>
</feature>
<dbReference type="InterPro" id="IPR029071">
    <property type="entry name" value="Ubiquitin-like_domsf"/>
</dbReference>
<evidence type="ECO:0000256" key="2">
    <source>
        <dbReference type="ARBA" id="ARBA00022490"/>
    </source>
</evidence>
<dbReference type="SUPFAM" id="SSF54236">
    <property type="entry name" value="Ubiquitin-like"/>
    <property type="match status" value="1"/>
</dbReference>
<keyword evidence="3 10" id="KW-0175">Coiled coil</keyword>
<dbReference type="InterPro" id="IPR001012">
    <property type="entry name" value="UBX_dom"/>
</dbReference>
<reference evidence="14 15" key="1">
    <citation type="journal article" date="2017" name="PLoS Biol.">
        <title>The sea cucumber genome provides insights into morphological evolution and visceral regeneration.</title>
        <authorList>
            <person name="Zhang X."/>
            <person name="Sun L."/>
            <person name="Yuan J."/>
            <person name="Sun Y."/>
            <person name="Gao Y."/>
            <person name="Zhang L."/>
            <person name="Li S."/>
            <person name="Dai H."/>
            <person name="Hamel J.F."/>
            <person name="Liu C."/>
            <person name="Yu Y."/>
            <person name="Liu S."/>
            <person name="Lin W."/>
            <person name="Guo K."/>
            <person name="Jin S."/>
            <person name="Xu P."/>
            <person name="Storey K.B."/>
            <person name="Huan P."/>
            <person name="Zhang T."/>
            <person name="Zhou Y."/>
            <person name="Zhang J."/>
            <person name="Lin C."/>
            <person name="Li X."/>
            <person name="Xing L."/>
            <person name="Huo D."/>
            <person name="Sun M."/>
            <person name="Wang L."/>
            <person name="Mercier A."/>
            <person name="Li F."/>
            <person name="Yang H."/>
            <person name="Xiang J."/>
        </authorList>
    </citation>
    <scope>NUCLEOTIDE SEQUENCE [LARGE SCALE GENOMIC DNA]</scope>
    <source>
        <strain evidence="14">Shaxun</strain>
        <tissue evidence="14">Muscle</tissue>
    </source>
</reference>
<dbReference type="SUPFAM" id="SSF102848">
    <property type="entry name" value="NSFL1 (p97 ATPase) cofactor p47, SEP domain"/>
    <property type="match status" value="1"/>
</dbReference>
<evidence type="ECO:0000256" key="10">
    <source>
        <dbReference type="SAM" id="Coils"/>
    </source>
</evidence>
<evidence type="ECO:0000256" key="1">
    <source>
        <dbReference type="ARBA" id="ARBA00004245"/>
    </source>
</evidence>
<evidence type="ECO:0000256" key="8">
    <source>
        <dbReference type="ARBA" id="ARBA00075811"/>
    </source>
</evidence>
<evidence type="ECO:0000256" key="9">
    <source>
        <dbReference type="ARBA" id="ARBA00081109"/>
    </source>
</evidence>
<evidence type="ECO:0000259" key="13">
    <source>
        <dbReference type="PROSITE" id="PS51399"/>
    </source>
</evidence>
<feature type="domain" description="Ubiquitin-like" evidence="12">
    <location>
        <begin position="426"/>
        <end position="501"/>
    </location>
</feature>
<evidence type="ECO:0000313" key="15">
    <source>
        <dbReference type="Proteomes" id="UP000230750"/>
    </source>
</evidence>
<evidence type="ECO:0000313" key="14">
    <source>
        <dbReference type="EMBL" id="PIK51517.1"/>
    </source>
</evidence>
<dbReference type="GO" id="GO:0043161">
    <property type="term" value="P:proteasome-mediated ubiquitin-dependent protein catabolic process"/>
    <property type="evidence" value="ECO:0007669"/>
    <property type="project" value="TreeGrafter"/>
</dbReference>
<comment type="function">
    <text evidence="5">May be involved in the reorganization of actin cytoskeleton mediated by RND1, RND2 and RND3. Promotes RHOA activation mediated by GNA12 and GNA13.</text>
</comment>
<dbReference type="InterPro" id="IPR000626">
    <property type="entry name" value="Ubiquitin-like_dom"/>
</dbReference>
<dbReference type="PANTHER" id="PTHR23333">
    <property type="entry name" value="UBX DOMAIN CONTAINING PROTEIN"/>
    <property type="match status" value="1"/>
</dbReference>
<dbReference type="CDD" id="cd17077">
    <property type="entry name" value="UBX_UBXN11"/>
    <property type="match status" value="1"/>
</dbReference>
<organism evidence="14 15">
    <name type="scientific">Stichopus japonicus</name>
    <name type="common">Sea cucumber</name>
    <dbReference type="NCBI Taxonomy" id="307972"/>
    <lineage>
        <taxon>Eukaryota</taxon>
        <taxon>Metazoa</taxon>
        <taxon>Echinodermata</taxon>
        <taxon>Eleutherozoa</taxon>
        <taxon>Echinozoa</taxon>
        <taxon>Holothuroidea</taxon>
        <taxon>Aspidochirotacea</taxon>
        <taxon>Aspidochirotida</taxon>
        <taxon>Stichopodidae</taxon>
        <taxon>Apostichopus</taxon>
    </lineage>
</organism>
<comment type="subunit">
    <text evidence="6">Interacts with GNA12, GNA13, RND1, RND2 and RND3.</text>
</comment>
<dbReference type="Proteomes" id="UP000230750">
    <property type="component" value="Unassembled WGS sequence"/>
</dbReference>
<gene>
    <name evidence="14" type="ORF">BSL78_11589</name>
</gene>
<evidence type="ECO:0000256" key="11">
    <source>
        <dbReference type="SAM" id="MobiDB-lite"/>
    </source>
</evidence>
<dbReference type="Gene3D" id="3.30.420.210">
    <property type="entry name" value="SEP domain"/>
    <property type="match status" value="1"/>
</dbReference>
<protein>
    <recommendedName>
        <fullName evidence="7">UBX domain-containing protein 11</fullName>
    </recommendedName>
    <alternativeName>
        <fullName evidence="9">Socius</fullName>
    </alternativeName>
    <alternativeName>
        <fullName evidence="8">UBX domain-containing protein 5</fullName>
    </alternativeName>
</protein>
<accession>A0A2G8KU47</accession>
<dbReference type="AlphaFoldDB" id="A0A2G8KU47"/>
<dbReference type="Gene3D" id="3.10.20.90">
    <property type="entry name" value="Phosphatidylinositol 3-kinase Catalytic Subunit, Chain A, domain 1"/>
    <property type="match status" value="1"/>
</dbReference>